<evidence type="ECO:0000259" key="1">
    <source>
        <dbReference type="PROSITE" id="PS50943"/>
    </source>
</evidence>
<dbReference type="SUPFAM" id="SSF47413">
    <property type="entry name" value="lambda repressor-like DNA-binding domains"/>
    <property type="match status" value="1"/>
</dbReference>
<dbReference type="Proteomes" id="UP000267400">
    <property type="component" value="Unassembled WGS sequence"/>
</dbReference>
<dbReference type="GO" id="GO:0003677">
    <property type="term" value="F:DNA binding"/>
    <property type="evidence" value="ECO:0007669"/>
    <property type="project" value="InterPro"/>
</dbReference>
<feature type="domain" description="HTH cro/C1-type" evidence="1">
    <location>
        <begin position="18"/>
        <end position="61"/>
    </location>
</feature>
<proteinExistence type="predicted"/>
<protein>
    <submittedName>
        <fullName evidence="2">XRE family transcriptional regulator</fullName>
    </submittedName>
</protein>
<name>A0A3S0KTF9_9GAMM</name>
<reference evidence="2 3" key="1">
    <citation type="submission" date="2018-12" db="EMBL/GenBank/DDBJ databases">
        <authorList>
            <person name="Yu L."/>
        </authorList>
    </citation>
    <scope>NUCLEOTIDE SEQUENCE [LARGE SCALE GENOMIC DNA]</scope>
    <source>
        <strain evidence="2 3">11S</strain>
    </source>
</reference>
<dbReference type="OrthoDB" id="8902678at2"/>
<gene>
    <name evidence="2" type="ORF">EKG36_00055</name>
</gene>
<dbReference type="PROSITE" id="PS50943">
    <property type="entry name" value="HTH_CROC1"/>
    <property type="match status" value="1"/>
</dbReference>
<dbReference type="AlphaFoldDB" id="A0A3S0KTF9"/>
<sequence length="269" mass="30655">MDFTANLKLLCSYYPSTAQVCRRMGINRTQFNKYLTGAVQPSKANLRIICDFFGIEPFEIVLPHHQFRTQVMAERTDTATTDAVAPYFREMIQLHGQSSPSLERYIGWYYEYYYSLGFPGKVFQSLIEISSKAGGISYERYERLTTPNAHQGKITHCHYEGVAINLCDRIFLMDYEALTVNEITQTVLFPSYKSRITHLHGLKIGVSSKSHRDPACTRVLYEFLGDSIDFKARFRACGLYDPDELPPDTIAGIDNSQSRHAPLFTAIGE</sequence>
<accession>A0A3S0KTF9</accession>
<organism evidence="2 3">
    <name type="scientific">Halomonas nitroreducens</name>
    <dbReference type="NCBI Taxonomy" id="447425"/>
    <lineage>
        <taxon>Bacteria</taxon>
        <taxon>Pseudomonadati</taxon>
        <taxon>Pseudomonadota</taxon>
        <taxon>Gammaproteobacteria</taxon>
        <taxon>Oceanospirillales</taxon>
        <taxon>Halomonadaceae</taxon>
        <taxon>Halomonas</taxon>
    </lineage>
</organism>
<dbReference type="InterPro" id="IPR001387">
    <property type="entry name" value="Cro/C1-type_HTH"/>
</dbReference>
<dbReference type="RefSeq" id="WP_126479751.1">
    <property type="nucleotide sequence ID" value="NZ_RXNS01000001.1"/>
</dbReference>
<dbReference type="InterPro" id="IPR010982">
    <property type="entry name" value="Lambda_DNA-bd_dom_sf"/>
</dbReference>
<evidence type="ECO:0000313" key="3">
    <source>
        <dbReference type="Proteomes" id="UP000267400"/>
    </source>
</evidence>
<evidence type="ECO:0000313" key="2">
    <source>
        <dbReference type="EMBL" id="RTR06894.1"/>
    </source>
</evidence>
<dbReference type="Gene3D" id="1.10.260.40">
    <property type="entry name" value="lambda repressor-like DNA-binding domains"/>
    <property type="match status" value="1"/>
</dbReference>
<dbReference type="EMBL" id="RXNS01000001">
    <property type="protein sequence ID" value="RTR06894.1"/>
    <property type="molecule type" value="Genomic_DNA"/>
</dbReference>
<comment type="caution">
    <text evidence="2">The sequence shown here is derived from an EMBL/GenBank/DDBJ whole genome shotgun (WGS) entry which is preliminary data.</text>
</comment>
<keyword evidence="3" id="KW-1185">Reference proteome</keyword>
<dbReference type="CDD" id="cd00093">
    <property type="entry name" value="HTH_XRE"/>
    <property type="match status" value="1"/>
</dbReference>